<dbReference type="InterPro" id="IPR036271">
    <property type="entry name" value="Tet_transcr_reg_TetR-rel_C_sf"/>
</dbReference>
<sequence>MSDRSSRDTVIAAARELFARRGYTATTIKDVAAAAGCSPALVMKLTGSKAELFAAADPSGAALDEAPPPAGEPPGVLMVRRLVERRRADEPEPWAMAPVLIRESDDPARTRADVRTRYLDAVAERIGDTAPDRLRAQLVMAQLLGLAAALRHLELLDPAAIDDETLIRRYGALIQRIVDGDG</sequence>
<dbReference type="Pfam" id="PF00440">
    <property type="entry name" value="TetR_N"/>
    <property type="match status" value="1"/>
</dbReference>
<dbReference type="Gene3D" id="1.10.357.10">
    <property type="entry name" value="Tetracycline Repressor, domain 2"/>
    <property type="match status" value="1"/>
</dbReference>
<dbReference type="PRINTS" id="PR00455">
    <property type="entry name" value="HTHTETR"/>
</dbReference>
<keyword evidence="1" id="KW-0805">Transcription regulation</keyword>
<dbReference type="PROSITE" id="PS50977">
    <property type="entry name" value="HTH_TETR_2"/>
    <property type="match status" value="1"/>
</dbReference>
<dbReference type="InterPro" id="IPR050109">
    <property type="entry name" value="HTH-type_TetR-like_transc_reg"/>
</dbReference>
<dbReference type="PANTHER" id="PTHR30055:SF234">
    <property type="entry name" value="HTH-TYPE TRANSCRIPTIONAL REGULATOR BETI"/>
    <property type="match status" value="1"/>
</dbReference>
<dbReference type="RefSeq" id="WP_378614906.1">
    <property type="nucleotide sequence ID" value="NZ_JBHSAX010000019.1"/>
</dbReference>
<keyword evidence="3" id="KW-0804">Transcription</keyword>
<gene>
    <name evidence="6" type="ORF">ACFO0B_24475</name>
</gene>
<evidence type="ECO:0000256" key="2">
    <source>
        <dbReference type="ARBA" id="ARBA00023125"/>
    </source>
</evidence>
<accession>A0ABV8DZP4</accession>
<evidence type="ECO:0000256" key="4">
    <source>
        <dbReference type="PROSITE-ProRule" id="PRU00335"/>
    </source>
</evidence>
<organism evidence="6 7">
    <name type="scientific">Nocardia jiangsuensis</name>
    <dbReference type="NCBI Taxonomy" id="1691563"/>
    <lineage>
        <taxon>Bacteria</taxon>
        <taxon>Bacillati</taxon>
        <taxon>Actinomycetota</taxon>
        <taxon>Actinomycetes</taxon>
        <taxon>Mycobacteriales</taxon>
        <taxon>Nocardiaceae</taxon>
        <taxon>Nocardia</taxon>
    </lineage>
</organism>
<dbReference type="Pfam" id="PF17920">
    <property type="entry name" value="TetR_C_16"/>
    <property type="match status" value="1"/>
</dbReference>
<dbReference type="SUPFAM" id="SSF48498">
    <property type="entry name" value="Tetracyclin repressor-like, C-terminal domain"/>
    <property type="match status" value="1"/>
</dbReference>
<dbReference type="InterPro" id="IPR009057">
    <property type="entry name" value="Homeodomain-like_sf"/>
</dbReference>
<dbReference type="InterPro" id="IPR001647">
    <property type="entry name" value="HTH_TetR"/>
</dbReference>
<dbReference type="SUPFAM" id="SSF46689">
    <property type="entry name" value="Homeodomain-like"/>
    <property type="match status" value="1"/>
</dbReference>
<feature type="domain" description="HTH tetR-type" evidence="5">
    <location>
        <begin position="4"/>
        <end position="64"/>
    </location>
</feature>
<evidence type="ECO:0000256" key="1">
    <source>
        <dbReference type="ARBA" id="ARBA00023015"/>
    </source>
</evidence>
<reference evidence="7" key="1">
    <citation type="journal article" date="2019" name="Int. J. Syst. Evol. Microbiol.">
        <title>The Global Catalogue of Microorganisms (GCM) 10K type strain sequencing project: providing services to taxonomists for standard genome sequencing and annotation.</title>
        <authorList>
            <consortium name="The Broad Institute Genomics Platform"/>
            <consortium name="The Broad Institute Genome Sequencing Center for Infectious Disease"/>
            <person name="Wu L."/>
            <person name="Ma J."/>
        </authorList>
    </citation>
    <scope>NUCLEOTIDE SEQUENCE [LARGE SCALE GENOMIC DNA]</scope>
    <source>
        <strain evidence="7">CGMCC 4.7330</strain>
    </source>
</reference>
<evidence type="ECO:0000259" key="5">
    <source>
        <dbReference type="PROSITE" id="PS50977"/>
    </source>
</evidence>
<feature type="DNA-binding region" description="H-T-H motif" evidence="4">
    <location>
        <begin position="27"/>
        <end position="46"/>
    </location>
</feature>
<evidence type="ECO:0000256" key="3">
    <source>
        <dbReference type="ARBA" id="ARBA00023163"/>
    </source>
</evidence>
<evidence type="ECO:0000313" key="6">
    <source>
        <dbReference type="EMBL" id="MFC3965155.1"/>
    </source>
</evidence>
<comment type="caution">
    <text evidence="6">The sequence shown here is derived from an EMBL/GenBank/DDBJ whole genome shotgun (WGS) entry which is preliminary data.</text>
</comment>
<dbReference type="Proteomes" id="UP001595696">
    <property type="component" value="Unassembled WGS sequence"/>
</dbReference>
<dbReference type="EMBL" id="JBHSAX010000019">
    <property type="protein sequence ID" value="MFC3965155.1"/>
    <property type="molecule type" value="Genomic_DNA"/>
</dbReference>
<keyword evidence="2 4" id="KW-0238">DNA-binding</keyword>
<protein>
    <submittedName>
        <fullName evidence="6">TetR family transcriptional regulator</fullName>
    </submittedName>
</protein>
<keyword evidence="7" id="KW-1185">Reference proteome</keyword>
<proteinExistence type="predicted"/>
<dbReference type="InterPro" id="IPR041678">
    <property type="entry name" value="TetR_C_16"/>
</dbReference>
<evidence type="ECO:0000313" key="7">
    <source>
        <dbReference type="Proteomes" id="UP001595696"/>
    </source>
</evidence>
<name>A0ABV8DZP4_9NOCA</name>
<dbReference type="PANTHER" id="PTHR30055">
    <property type="entry name" value="HTH-TYPE TRANSCRIPTIONAL REGULATOR RUTR"/>
    <property type="match status" value="1"/>
</dbReference>